<organism evidence="2 3">
    <name type="scientific">Cuneatibacter caecimuris</name>
    <dbReference type="NCBI Taxonomy" id="1796618"/>
    <lineage>
        <taxon>Bacteria</taxon>
        <taxon>Bacillati</taxon>
        <taxon>Bacillota</taxon>
        <taxon>Clostridia</taxon>
        <taxon>Lachnospirales</taxon>
        <taxon>Lachnospiraceae</taxon>
        <taxon>Cuneatibacter</taxon>
    </lineage>
</organism>
<evidence type="ECO:0000256" key="1">
    <source>
        <dbReference type="SAM" id="Phobius"/>
    </source>
</evidence>
<proteinExistence type="predicted"/>
<keyword evidence="1" id="KW-1133">Transmembrane helix</keyword>
<accession>A0A4Q7PJS8</accession>
<dbReference type="Proteomes" id="UP000292927">
    <property type="component" value="Unassembled WGS sequence"/>
</dbReference>
<dbReference type="AlphaFoldDB" id="A0A4Q7PJS8"/>
<evidence type="ECO:0000313" key="3">
    <source>
        <dbReference type="Proteomes" id="UP000292927"/>
    </source>
</evidence>
<name>A0A4Q7PJS8_9FIRM</name>
<keyword evidence="1" id="KW-0812">Transmembrane</keyword>
<sequence>MDGLVTYILVGVLCAAVLGAGVWSFIHERNGEAPEEEHAKEQ</sequence>
<gene>
    <name evidence="2" type="ORF">EV209_1849</name>
</gene>
<feature type="transmembrane region" description="Helical" evidence="1">
    <location>
        <begin position="6"/>
        <end position="26"/>
    </location>
</feature>
<reference evidence="2 3" key="1">
    <citation type="submission" date="2019-02" db="EMBL/GenBank/DDBJ databases">
        <title>Genomic Encyclopedia of Type Strains, Phase IV (KMG-IV): sequencing the most valuable type-strain genomes for metagenomic binning, comparative biology and taxonomic classification.</title>
        <authorList>
            <person name="Goeker M."/>
        </authorList>
    </citation>
    <scope>NUCLEOTIDE SEQUENCE [LARGE SCALE GENOMIC DNA]</scope>
    <source>
        <strain evidence="2 3">DSM 29486</strain>
    </source>
</reference>
<evidence type="ECO:0000313" key="2">
    <source>
        <dbReference type="EMBL" id="RZT00528.1"/>
    </source>
</evidence>
<dbReference type="EMBL" id="SGXF01000003">
    <property type="protein sequence ID" value="RZT00528.1"/>
    <property type="molecule type" value="Genomic_DNA"/>
</dbReference>
<keyword evidence="3" id="KW-1185">Reference proteome</keyword>
<protein>
    <submittedName>
        <fullName evidence="2">Uncharacterized protein</fullName>
    </submittedName>
</protein>
<dbReference type="RefSeq" id="WP_279387338.1">
    <property type="nucleotide sequence ID" value="NZ_SGXF01000003.1"/>
</dbReference>
<keyword evidence="1" id="KW-0472">Membrane</keyword>
<comment type="caution">
    <text evidence="2">The sequence shown here is derived from an EMBL/GenBank/DDBJ whole genome shotgun (WGS) entry which is preliminary data.</text>
</comment>